<protein>
    <submittedName>
        <fullName evidence="5">Spore coat protein</fullName>
    </submittedName>
</protein>
<dbReference type="EMBL" id="PDEM01000020">
    <property type="protein sequence ID" value="PHZ84848.1"/>
    <property type="molecule type" value="Genomic_DNA"/>
</dbReference>
<dbReference type="PANTHER" id="PTHR30244:SF34">
    <property type="entry name" value="DTDP-4-AMINO-4,6-DIDEOXYGALACTOSE TRANSAMINASE"/>
    <property type="match status" value="1"/>
</dbReference>
<dbReference type="Gene3D" id="3.90.1150.10">
    <property type="entry name" value="Aspartate Aminotransferase, domain 1"/>
    <property type="match status" value="1"/>
</dbReference>
<dbReference type="InterPro" id="IPR015424">
    <property type="entry name" value="PyrdxlP-dep_Trfase"/>
</dbReference>
<comment type="similarity">
    <text evidence="1 4">Belongs to the DegT/DnrJ/EryC1 family.</text>
</comment>
<evidence type="ECO:0000256" key="2">
    <source>
        <dbReference type="PIRSR" id="PIRSR000390-1"/>
    </source>
</evidence>
<gene>
    <name evidence="5" type="ORF">CRD36_08965</name>
</gene>
<evidence type="ECO:0000256" key="4">
    <source>
        <dbReference type="RuleBase" id="RU004508"/>
    </source>
</evidence>
<keyword evidence="6" id="KW-1185">Reference proteome</keyword>
<keyword evidence="5" id="KW-0167">Capsid protein</keyword>
<evidence type="ECO:0000313" key="5">
    <source>
        <dbReference type="EMBL" id="PHZ84848.1"/>
    </source>
</evidence>
<dbReference type="GO" id="GO:0030170">
    <property type="term" value="F:pyridoxal phosphate binding"/>
    <property type="evidence" value="ECO:0007669"/>
    <property type="project" value="TreeGrafter"/>
</dbReference>
<feature type="active site" description="Proton acceptor" evidence="2">
    <location>
        <position position="183"/>
    </location>
</feature>
<dbReference type="PANTHER" id="PTHR30244">
    <property type="entry name" value="TRANSAMINASE"/>
    <property type="match status" value="1"/>
</dbReference>
<evidence type="ECO:0000256" key="3">
    <source>
        <dbReference type="PIRSR" id="PIRSR000390-2"/>
    </source>
</evidence>
<feature type="modified residue" description="N6-(pyridoxal phosphate)lysine" evidence="3">
    <location>
        <position position="183"/>
    </location>
</feature>
<accession>A0A2G4YRB2</accession>
<dbReference type="GO" id="GO:0000271">
    <property type="term" value="P:polysaccharide biosynthetic process"/>
    <property type="evidence" value="ECO:0007669"/>
    <property type="project" value="TreeGrafter"/>
</dbReference>
<dbReference type="PIRSF" id="PIRSF000390">
    <property type="entry name" value="PLP_StrS"/>
    <property type="match status" value="1"/>
</dbReference>
<evidence type="ECO:0000313" key="6">
    <source>
        <dbReference type="Proteomes" id="UP000229730"/>
    </source>
</evidence>
<dbReference type="OrthoDB" id="9768668at2"/>
<sequence length="368" mass="40675">MDKVKLIEPYISFDQVEDGLKDIFESGQFTRGRNVLKFSEDLKAYTSAKHAFLVTSATTALTMCLKALGIVEGDDVLVSDFSFPATANVVEDMGARPIFVDVQRDSFNMCPEDLKTKITDNIKALIFVDALGSPSGIEAVMDICRQHNIPVIEDAACAIGSSSNGIKTGAIADMTCFSFHPRKLLCTGEGGAILTNLDKYADFLESKLMHGAKGTRGLGMDFLTYGYNYRMSEIQALLGHTQLAELDNIVRDRQKMYEAYCEQLIPLGFKAQKINAFCEHNIQSAVFTLPEAFEQVQFAKYLGENGIEATLGTYCLSGTTYYKNKYDDVQPNAWWLESNTITLPCHNNVDVGIVCDVIISYLAILKTV</sequence>
<dbReference type="RefSeq" id="WP_099472420.1">
    <property type="nucleotide sequence ID" value="NZ_CP041025.1"/>
</dbReference>
<name>A0A2G4YRB2_9PROT</name>
<dbReference type="InterPro" id="IPR000653">
    <property type="entry name" value="DegT/StrS_aminotransferase"/>
</dbReference>
<evidence type="ECO:0000256" key="1">
    <source>
        <dbReference type="ARBA" id="ARBA00037999"/>
    </source>
</evidence>
<keyword evidence="3 4" id="KW-0663">Pyridoxal phosphate</keyword>
<dbReference type="InterPro" id="IPR015421">
    <property type="entry name" value="PyrdxlP-dep_Trfase_major"/>
</dbReference>
<comment type="caution">
    <text evidence="5">The sequence shown here is derived from an EMBL/GenBank/DDBJ whole genome shotgun (WGS) entry which is preliminary data.</text>
</comment>
<dbReference type="InterPro" id="IPR015422">
    <property type="entry name" value="PyrdxlP-dep_Trfase_small"/>
</dbReference>
<dbReference type="CDD" id="cd00616">
    <property type="entry name" value="AHBA_syn"/>
    <property type="match status" value="1"/>
</dbReference>
<keyword evidence="5" id="KW-0946">Virion</keyword>
<dbReference type="AlphaFoldDB" id="A0A2G4YRB2"/>
<dbReference type="Pfam" id="PF01041">
    <property type="entry name" value="DegT_DnrJ_EryC1"/>
    <property type="match status" value="1"/>
</dbReference>
<dbReference type="SUPFAM" id="SSF53383">
    <property type="entry name" value="PLP-dependent transferases"/>
    <property type="match status" value="1"/>
</dbReference>
<dbReference type="InParanoid" id="A0A2G4YRB2"/>
<dbReference type="Proteomes" id="UP000229730">
    <property type="component" value="Unassembled WGS sequence"/>
</dbReference>
<dbReference type="Gene3D" id="3.40.640.10">
    <property type="entry name" value="Type I PLP-dependent aspartate aminotransferase-like (Major domain)"/>
    <property type="match status" value="1"/>
</dbReference>
<reference evidence="5 6" key="1">
    <citation type="submission" date="2017-10" db="EMBL/GenBank/DDBJ databases">
        <title>Frigbacter circumglobatus gen. nov. sp. nov., isolated from sediment cultured in situ.</title>
        <authorList>
            <person name="Zhao Z."/>
        </authorList>
    </citation>
    <scope>NUCLEOTIDE SEQUENCE [LARGE SCALE GENOMIC DNA]</scope>
    <source>
        <strain evidence="5 6">ZYL</strain>
    </source>
</reference>
<proteinExistence type="inferred from homology"/>
<dbReference type="GO" id="GO:0008483">
    <property type="term" value="F:transaminase activity"/>
    <property type="evidence" value="ECO:0007669"/>
    <property type="project" value="TreeGrafter"/>
</dbReference>
<organism evidence="5 6">
    <name type="scientific">Paremcibacter congregatus</name>
    <dbReference type="NCBI Taxonomy" id="2043170"/>
    <lineage>
        <taxon>Bacteria</taxon>
        <taxon>Pseudomonadati</taxon>
        <taxon>Pseudomonadota</taxon>
        <taxon>Alphaproteobacteria</taxon>
        <taxon>Emcibacterales</taxon>
        <taxon>Emcibacteraceae</taxon>
        <taxon>Paremcibacter</taxon>
    </lineage>
</organism>